<feature type="domain" description="HEPN" evidence="1">
    <location>
        <begin position="77"/>
        <end position="185"/>
    </location>
</feature>
<dbReference type="InterPro" id="IPR007842">
    <property type="entry name" value="HEPN_dom"/>
</dbReference>
<dbReference type="Gene3D" id="1.20.120.330">
    <property type="entry name" value="Nucleotidyltransferases domain 2"/>
    <property type="match status" value="1"/>
</dbReference>
<dbReference type="EMBL" id="CP041695">
    <property type="protein sequence ID" value="QDP82567.1"/>
    <property type="molecule type" value="Genomic_DNA"/>
</dbReference>
<dbReference type="AlphaFoldDB" id="A0A516NUH0"/>
<reference evidence="2 3" key="1">
    <citation type="submission" date="2019-07" db="EMBL/GenBank/DDBJ databases">
        <title>Complete Genome Sequence and Methylome Analysis of Nocardia otitidis-caviarum NEB252.</title>
        <authorList>
            <person name="Fomenkov A."/>
            <person name="Anton B.P."/>
            <person name="Vincze T."/>
            <person name="Roberts R.J."/>
        </authorList>
    </citation>
    <scope>NUCLEOTIDE SEQUENCE [LARGE SCALE GENOMIC DNA]</scope>
    <source>
        <strain evidence="2 3">NEB252</strain>
    </source>
</reference>
<protein>
    <submittedName>
        <fullName evidence="2">HEPN domain-containing protein</fullName>
    </submittedName>
</protein>
<sequence>MTGAPRQGFLRLVRRCCVRLLLKELSVPTLTPADQVGLHISTLKSAQLQIYSSSAGRHPFPLAVLIKQIVSDRLILAGDRLRDGDRLILGKNYRSAISRHYYAMYLAARAVVFAEEKGDDYEKHSVLPRHLPPSMSNVSQYENELTDARLLRNQADYDIYPVSEAGWEVEARSLAVTAARFVNAFEHFALTNGHV</sequence>
<dbReference type="Pfam" id="PF05168">
    <property type="entry name" value="HEPN"/>
    <property type="match status" value="1"/>
</dbReference>
<proteinExistence type="predicted"/>
<evidence type="ECO:0000313" key="2">
    <source>
        <dbReference type="EMBL" id="QDP82567.1"/>
    </source>
</evidence>
<gene>
    <name evidence="2" type="ORF">FOH10_31425</name>
</gene>
<name>A0A516NUH0_9NOCA</name>
<evidence type="ECO:0000259" key="1">
    <source>
        <dbReference type="Pfam" id="PF05168"/>
    </source>
</evidence>
<organism evidence="2 3">
    <name type="scientific">Nocardia otitidiscaviarum</name>
    <dbReference type="NCBI Taxonomy" id="1823"/>
    <lineage>
        <taxon>Bacteria</taxon>
        <taxon>Bacillati</taxon>
        <taxon>Actinomycetota</taxon>
        <taxon>Actinomycetes</taxon>
        <taxon>Mycobacteriales</taxon>
        <taxon>Nocardiaceae</taxon>
        <taxon>Nocardia</taxon>
    </lineage>
</organism>
<dbReference type="KEGG" id="nod:FOH10_31425"/>
<dbReference type="Proteomes" id="UP000317039">
    <property type="component" value="Chromosome"/>
</dbReference>
<accession>A0A516NUH0</accession>
<evidence type="ECO:0000313" key="3">
    <source>
        <dbReference type="Proteomes" id="UP000317039"/>
    </source>
</evidence>